<evidence type="ECO:0000259" key="1">
    <source>
        <dbReference type="Pfam" id="PF12728"/>
    </source>
</evidence>
<proteinExistence type="predicted"/>
<dbReference type="InterPro" id="IPR041657">
    <property type="entry name" value="HTH_17"/>
</dbReference>
<keyword evidence="3" id="KW-1185">Reference proteome</keyword>
<dbReference type="EMBL" id="AP027081">
    <property type="protein sequence ID" value="BDU77438.1"/>
    <property type="molecule type" value="Genomic_DNA"/>
</dbReference>
<evidence type="ECO:0000313" key="3">
    <source>
        <dbReference type="Proteomes" id="UP001228113"/>
    </source>
</evidence>
<dbReference type="AlphaFoldDB" id="A0AA48KGH5"/>
<feature type="domain" description="Helix-turn-helix" evidence="1">
    <location>
        <begin position="31"/>
        <end position="77"/>
    </location>
</feature>
<dbReference type="RefSeq" id="WP_316410275.1">
    <property type="nucleotide sequence ID" value="NZ_AP027081.1"/>
</dbReference>
<name>A0AA48KGH5_9BACT</name>
<organism evidence="2 3">
    <name type="scientific">Mesoterricola sediminis</name>
    <dbReference type="NCBI Taxonomy" id="2927980"/>
    <lineage>
        <taxon>Bacteria</taxon>
        <taxon>Pseudomonadati</taxon>
        <taxon>Acidobacteriota</taxon>
        <taxon>Holophagae</taxon>
        <taxon>Holophagales</taxon>
        <taxon>Holophagaceae</taxon>
        <taxon>Mesoterricola</taxon>
    </lineage>
</organism>
<dbReference type="GO" id="GO:0003677">
    <property type="term" value="F:DNA binding"/>
    <property type="evidence" value="ECO:0007669"/>
    <property type="project" value="InterPro"/>
</dbReference>
<reference evidence="2" key="1">
    <citation type="journal article" date="2023" name="Int. J. Syst. Evol. Microbiol.">
        <title>Mesoterricola silvestris gen. nov., sp. nov., Mesoterricola sediminis sp. nov., Geothrix oryzae sp. nov., Geothrix edaphica sp. nov., Geothrix rubra sp. nov., and Geothrix limicola sp. nov., six novel members of Acidobacteriota isolated from soils.</title>
        <authorList>
            <person name="Itoh H."/>
            <person name="Sugisawa Y."/>
            <person name="Mise K."/>
            <person name="Xu Z."/>
            <person name="Kuniyasu M."/>
            <person name="Ushijima N."/>
            <person name="Kawano K."/>
            <person name="Kobayashi E."/>
            <person name="Shiratori Y."/>
            <person name="Masuda Y."/>
            <person name="Senoo K."/>
        </authorList>
    </citation>
    <scope>NUCLEOTIDE SEQUENCE</scope>
    <source>
        <strain evidence="2">W786</strain>
    </source>
</reference>
<sequence length="85" mass="9625">MGIECRRREFRERQPILLQVPAPAVLPRKAYTIEEAAEVLDGGRNTIMRLIEEKRLRTVRCGKRVIIPVVAVDDFLAAPNPEDTG</sequence>
<gene>
    <name evidence="2" type="ORF">METESE_23960</name>
</gene>
<dbReference type="Pfam" id="PF12728">
    <property type="entry name" value="HTH_17"/>
    <property type="match status" value="1"/>
</dbReference>
<dbReference type="Proteomes" id="UP001228113">
    <property type="component" value="Chromosome"/>
</dbReference>
<accession>A0AA48KGH5</accession>
<dbReference type="InterPro" id="IPR010093">
    <property type="entry name" value="SinI_DNA-bd"/>
</dbReference>
<dbReference type="NCBIfam" id="TIGR01764">
    <property type="entry name" value="excise"/>
    <property type="match status" value="1"/>
</dbReference>
<evidence type="ECO:0000313" key="2">
    <source>
        <dbReference type="EMBL" id="BDU77438.1"/>
    </source>
</evidence>
<dbReference type="KEGG" id="msea:METESE_23960"/>
<protein>
    <recommendedName>
        <fullName evidence="1">Helix-turn-helix domain-containing protein</fullName>
    </recommendedName>
</protein>